<keyword evidence="3" id="KW-0479">Metal-binding</keyword>
<feature type="domain" description="PHD-type" evidence="15">
    <location>
        <begin position="77"/>
        <end position="215"/>
    </location>
</feature>
<dbReference type="GO" id="GO:0003678">
    <property type="term" value="F:DNA helicase activity"/>
    <property type="evidence" value="ECO:0007669"/>
    <property type="project" value="UniProtKB-EC"/>
</dbReference>
<dbReference type="AlphaFoldDB" id="A0A0T6BFW5"/>
<comment type="caution">
    <text evidence="16">The sequence shown here is derived from an EMBL/GenBank/DDBJ whole genome shotgun (WGS) entry which is preliminary data.</text>
</comment>
<dbReference type="GO" id="GO:0006281">
    <property type="term" value="P:DNA repair"/>
    <property type="evidence" value="ECO:0007669"/>
    <property type="project" value="UniProtKB-KW"/>
</dbReference>
<dbReference type="GO" id="GO:0005524">
    <property type="term" value="F:ATP binding"/>
    <property type="evidence" value="ECO:0007669"/>
    <property type="project" value="UniProtKB-KW"/>
</dbReference>
<dbReference type="InterPro" id="IPR025766">
    <property type="entry name" value="ADD"/>
</dbReference>
<keyword evidence="11" id="KW-0234">DNA repair</keyword>
<dbReference type="InterPro" id="IPR052131">
    <property type="entry name" value="ATRX_domain-containing"/>
</dbReference>
<evidence type="ECO:0000256" key="8">
    <source>
        <dbReference type="ARBA" id="ARBA00022833"/>
    </source>
</evidence>
<reference evidence="16 17" key="1">
    <citation type="submission" date="2015-09" db="EMBL/GenBank/DDBJ databases">
        <title>Draft genome of the scarab beetle Oryctes borbonicus.</title>
        <authorList>
            <person name="Meyer J.M."/>
            <person name="Markov G.V."/>
            <person name="Baskaran P."/>
            <person name="Herrmann M."/>
            <person name="Sommer R.J."/>
            <person name="Roedelsperger C."/>
        </authorList>
    </citation>
    <scope>NUCLEOTIDE SEQUENCE [LARGE SCALE GENOMIC DNA]</scope>
    <source>
        <strain evidence="16">OB123</strain>
        <tissue evidence="16">Whole animal</tissue>
    </source>
</reference>
<evidence type="ECO:0000256" key="13">
    <source>
        <dbReference type="ARBA" id="ARBA00047995"/>
    </source>
</evidence>
<dbReference type="GO" id="GO:0031297">
    <property type="term" value="P:replication fork processing"/>
    <property type="evidence" value="ECO:0007669"/>
    <property type="project" value="TreeGrafter"/>
</dbReference>
<feature type="region of interest" description="Disordered" evidence="14">
    <location>
        <begin position="13"/>
        <end position="42"/>
    </location>
</feature>
<dbReference type="CDD" id="cd11726">
    <property type="entry name" value="ADDz_ATRX"/>
    <property type="match status" value="1"/>
</dbReference>
<evidence type="ECO:0000313" key="17">
    <source>
        <dbReference type="Proteomes" id="UP000051574"/>
    </source>
</evidence>
<evidence type="ECO:0000256" key="7">
    <source>
        <dbReference type="ARBA" id="ARBA00022801"/>
    </source>
</evidence>
<evidence type="ECO:0000256" key="3">
    <source>
        <dbReference type="ARBA" id="ARBA00022723"/>
    </source>
</evidence>
<protein>
    <recommendedName>
        <fullName evidence="15">PHD-type domain-containing protein</fullName>
    </recommendedName>
</protein>
<gene>
    <name evidence="16" type="ORF">AMK59_1100</name>
</gene>
<keyword evidence="4" id="KW-0547">Nucleotide-binding</keyword>
<proteinExistence type="inferred from homology"/>
<dbReference type="GO" id="GO:0006338">
    <property type="term" value="P:chromatin remodeling"/>
    <property type="evidence" value="ECO:0007669"/>
    <property type="project" value="TreeGrafter"/>
</dbReference>
<keyword evidence="8" id="KW-0862">Zinc</keyword>
<evidence type="ECO:0000256" key="12">
    <source>
        <dbReference type="ARBA" id="ARBA00023242"/>
    </source>
</evidence>
<keyword evidence="10" id="KW-0238">DNA-binding</keyword>
<feature type="compositionally biased region" description="Basic and acidic residues" evidence="14">
    <location>
        <begin position="790"/>
        <end position="799"/>
    </location>
</feature>
<feature type="compositionally biased region" description="Acidic residues" evidence="14">
    <location>
        <begin position="727"/>
        <end position="739"/>
    </location>
</feature>
<feature type="region of interest" description="Disordered" evidence="14">
    <location>
        <begin position="727"/>
        <end position="825"/>
    </location>
</feature>
<dbReference type="InterPro" id="IPR013083">
    <property type="entry name" value="Znf_RING/FYVE/PHD"/>
</dbReference>
<dbReference type="GO" id="GO:0031490">
    <property type="term" value="F:chromatin DNA binding"/>
    <property type="evidence" value="ECO:0007669"/>
    <property type="project" value="TreeGrafter"/>
</dbReference>
<dbReference type="GO" id="GO:0008270">
    <property type="term" value="F:zinc ion binding"/>
    <property type="evidence" value="ECO:0007669"/>
    <property type="project" value="UniProtKB-KW"/>
</dbReference>
<keyword evidence="12" id="KW-0539">Nucleus</keyword>
<comment type="subcellular location">
    <subcellularLocation>
        <location evidence="1">Nucleus</location>
    </subcellularLocation>
</comment>
<dbReference type="GO" id="GO:0005634">
    <property type="term" value="C:nucleus"/>
    <property type="evidence" value="ECO:0007669"/>
    <property type="project" value="UniProtKB-SubCell"/>
</dbReference>
<organism evidence="16 17">
    <name type="scientific">Oryctes borbonicus</name>
    <dbReference type="NCBI Taxonomy" id="1629725"/>
    <lineage>
        <taxon>Eukaryota</taxon>
        <taxon>Metazoa</taxon>
        <taxon>Ecdysozoa</taxon>
        <taxon>Arthropoda</taxon>
        <taxon>Hexapoda</taxon>
        <taxon>Insecta</taxon>
        <taxon>Pterygota</taxon>
        <taxon>Neoptera</taxon>
        <taxon>Endopterygota</taxon>
        <taxon>Coleoptera</taxon>
        <taxon>Polyphaga</taxon>
        <taxon>Scarabaeiformia</taxon>
        <taxon>Scarabaeidae</taxon>
        <taxon>Dynastinae</taxon>
        <taxon>Oryctes</taxon>
    </lineage>
</organism>
<evidence type="ECO:0000256" key="5">
    <source>
        <dbReference type="ARBA" id="ARBA00022763"/>
    </source>
</evidence>
<dbReference type="Gene3D" id="3.30.40.10">
    <property type="entry name" value="Zinc/RING finger domain, C3HC4 (zinc finger)"/>
    <property type="match status" value="1"/>
</dbReference>
<feature type="compositionally biased region" description="Acidic residues" evidence="14">
    <location>
        <begin position="766"/>
        <end position="779"/>
    </location>
</feature>
<feature type="region of interest" description="Disordered" evidence="14">
    <location>
        <begin position="862"/>
        <end position="904"/>
    </location>
</feature>
<dbReference type="GO" id="GO:0010468">
    <property type="term" value="P:regulation of gene expression"/>
    <property type="evidence" value="ECO:0007669"/>
    <property type="project" value="UniProtKB-ARBA"/>
</dbReference>
<comment type="similarity">
    <text evidence="2">Belongs to the SNF2/RAD54 helicase family.</text>
</comment>
<evidence type="ECO:0000256" key="10">
    <source>
        <dbReference type="ARBA" id="ARBA00023125"/>
    </source>
</evidence>
<sequence length="904" mass="101180">MMEDLLTPQVCMDIEETPLDVGKDDTTDDSSSESNEPEMGDDKKVKLLLEEKFTNNAQVPNELTDFEKEAKRNVFAIGEPAVQFQRLHCTACNVHLGSAPIGHFNRYIHPLLKVLLCKTCYEFYCSGEFDKDEDGSEMYCRWCGQGGKVMCCAQCAYVFCQKCVRQNLGKRTLELIKDSDDWLCFGCNPTQLINLKIICTSLFDFVQEEIRLSRSLNNIERLKVDHSVCCQKVKAAKRKRDDDTLYVPHSDWEEHKSKRVSLIKTKPATEDNIKTRNWNRKEEAEVVCTPDVSTLMEGGLPALAPAPKPSELNKPAFLISEGNKEVKSTPLNNTALPKLRPEGKKVYTIAPKAMMICNTNNIQKTPTNIIRFQTPAIKFVPSISKLSPILSSIPAQITPGTKHEWYDKAASVVSNITGNLSATLINLTREQKSAKSVEQLANIHNKLQELLSSSVNSLIQVRKNLRAEFLDDLNKLKFSNTYSYRSNTIPVKTDVKNIENSHISNDDDDDVIIVNSETSSRKPFTEPPPLVKISTEKTNTRPYLKVRSVSQLLAVSSECITIPDDAPGSSTAESDVIAVEEKDPLELHSDICDQYVPNEDSKQSDNSITIEGLLNDTEIKAKNMLTEERIGKLVSEYMKLRIPDIPQNELKRIFSVRVLISTNFRKDLPENRLKRLFEHISENYGNDNRLKGVHEDVESNSEIELNSLNNASSPKENSSTPFVAIENEEENRENSEEADVASATIENEKENETNCEETDAASGTIESEEEIERDSEETDAASAPIENEEDNQKNSEERNVTSAAVESEEENGRNSEEVDVGQCPVRRLSESVESLNYEAAKSEENDEVEKKCVSVLNEITNSNKCDSNNSVDTSDACGNTFGPESVTFSDDPITDVSSEAENTK</sequence>
<evidence type="ECO:0000256" key="4">
    <source>
        <dbReference type="ARBA" id="ARBA00022741"/>
    </source>
</evidence>
<dbReference type="EMBL" id="LJIG01000695">
    <property type="protein sequence ID" value="KRT86245.1"/>
    <property type="molecule type" value="Genomic_DNA"/>
</dbReference>
<dbReference type="Pfam" id="PF17981">
    <property type="entry name" value="ADD_ATRX"/>
    <property type="match status" value="1"/>
</dbReference>
<dbReference type="InterPro" id="IPR041430">
    <property type="entry name" value="ADD_ATRX"/>
</dbReference>
<evidence type="ECO:0000256" key="6">
    <source>
        <dbReference type="ARBA" id="ARBA00022771"/>
    </source>
</evidence>
<name>A0A0T6BFW5_9SCAR</name>
<feature type="compositionally biased region" description="Acidic residues" evidence="14">
    <location>
        <begin position="26"/>
        <end position="39"/>
    </location>
</feature>
<dbReference type="InterPro" id="IPR011011">
    <property type="entry name" value="Znf_FYVE_PHD"/>
</dbReference>
<dbReference type="PANTHER" id="PTHR46357">
    <property type="entry name" value="TRANSCRIPTIONAL REGULATOR ATRX"/>
    <property type="match status" value="1"/>
</dbReference>
<comment type="catalytic activity">
    <reaction evidence="13">
        <text>ATP + H2O = ADP + phosphate + H(+)</text>
        <dbReference type="Rhea" id="RHEA:13065"/>
        <dbReference type="ChEBI" id="CHEBI:15377"/>
        <dbReference type="ChEBI" id="CHEBI:15378"/>
        <dbReference type="ChEBI" id="CHEBI:30616"/>
        <dbReference type="ChEBI" id="CHEBI:43474"/>
        <dbReference type="ChEBI" id="CHEBI:456216"/>
        <dbReference type="EC" id="3.6.4.12"/>
    </reaction>
</comment>
<keyword evidence="7" id="KW-0378">Hydrolase</keyword>
<keyword evidence="5" id="KW-0227">DNA damage</keyword>
<dbReference type="SUPFAM" id="SSF57903">
    <property type="entry name" value="FYVE/PHD zinc finger"/>
    <property type="match status" value="1"/>
</dbReference>
<dbReference type="Proteomes" id="UP000051574">
    <property type="component" value="Unassembled WGS sequence"/>
</dbReference>
<evidence type="ECO:0000256" key="9">
    <source>
        <dbReference type="ARBA" id="ARBA00022840"/>
    </source>
</evidence>
<evidence type="ECO:0000256" key="11">
    <source>
        <dbReference type="ARBA" id="ARBA00023204"/>
    </source>
</evidence>
<evidence type="ECO:0000256" key="14">
    <source>
        <dbReference type="SAM" id="MobiDB-lite"/>
    </source>
</evidence>
<dbReference type="OrthoDB" id="6286493at2759"/>
<dbReference type="GO" id="GO:0016787">
    <property type="term" value="F:hydrolase activity"/>
    <property type="evidence" value="ECO:0007669"/>
    <property type="project" value="UniProtKB-KW"/>
</dbReference>
<evidence type="ECO:0000313" key="16">
    <source>
        <dbReference type="EMBL" id="KRT86245.1"/>
    </source>
</evidence>
<evidence type="ECO:0000256" key="2">
    <source>
        <dbReference type="ARBA" id="ARBA00007025"/>
    </source>
</evidence>
<evidence type="ECO:0000256" key="1">
    <source>
        <dbReference type="ARBA" id="ARBA00004123"/>
    </source>
</evidence>
<dbReference type="PANTHER" id="PTHR46357:SF1">
    <property type="entry name" value="TRANSCRIPTIONAL REGULATOR ATRX"/>
    <property type="match status" value="1"/>
</dbReference>
<dbReference type="PROSITE" id="PS51533">
    <property type="entry name" value="ADD"/>
    <property type="match status" value="1"/>
</dbReference>
<feature type="compositionally biased region" description="Polar residues" evidence="14">
    <location>
        <begin position="895"/>
        <end position="904"/>
    </location>
</feature>
<accession>A0A0T6BFW5</accession>
<keyword evidence="6" id="KW-0863">Zinc-finger</keyword>
<evidence type="ECO:0000259" key="15">
    <source>
        <dbReference type="PROSITE" id="PS51533"/>
    </source>
</evidence>
<dbReference type="GO" id="GO:0005721">
    <property type="term" value="C:pericentric heterochromatin"/>
    <property type="evidence" value="ECO:0007669"/>
    <property type="project" value="TreeGrafter"/>
</dbReference>
<feature type="compositionally biased region" description="Polar residues" evidence="14">
    <location>
        <begin position="862"/>
        <end position="877"/>
    </location>
</feature>
<keyword evidence="17" id="KW-1185">Reference proteome</keyword>
<keyword evidence="9" id="KW-0067">ATP-binding</keyword>